<gene>
    <name evidence="10" type="primary">LOC110777981</name>
</gene>
<dbReference type="InterPro" id="IPR036514">
    <property type="entry name" value="SGNH_hydro_sf"/>
</dbReference>
<dbReference type="PANTHER" id="PTHR45650">
    <property type="entry name" value="GDSL-LIKE LIPASE/ACYLHYDROLASE-RELATED"/>
    <property type="match status" value="1"/>
</dbReference>
<keyword evidence="8" id="KW-0472">Membrane</keyword>
<dbReference type="InterPro" id="IPR001087">
    <property type="entry name" value="GDSL"/>
</dbReference>
<dbReference type="CDD" id="cd01837">
    <property type="entry name" value="SGNH_plant_lipase_like"/>
    <property type="match status" value="1"/>
</dbReference>
<evidence type="ECO:0000256" key="5">
    <source>
        <dbReference type="ARBA" id="ARBA00022801"/>
    </source>
</evidence>
<dbReference type="GeneID" id="110777981"/>
<dbReference type="PANTHER" id="PTHR45650:SF14">
    <property type="entry name" value="GDSL ESTERASE_LIPASE 7-LIKE"/>
    <property type="match status" value="1"/>
</dbReference>
<proteinExistence type="inferred from homology"/>
<keyword evidence="8" id="KW-0812">Transmembrane</keyword>
<keyword evidence="4" id="KW-0732">Signal</keyword>
<dbReference type="Proteomes" id="UP000813463">
    <property type="component" value="Chromosome 1"/>
</dbReference>
<dbReference type="InterPro" id="IPR035669">
    <property type="entry name" value="SGNH_plant_lipase-like"/>
</dbReference>
<comment type="subcellular location">
    <subcellularLocation>
        <location evidence="1">Secreted</location>
    </subcellularLocation>
</comment>
<accession>A0A9R0HWC4</accession>
<feature type="transmembrane region" description="Helical" evidence="8">
    <location>
        <begin position="41"/>
        <end position="59"/>
    </location>
</feature>
<evidence type="ECO:0000256" key="7">
    <source>
        <dbReference type="ARBA" id="ARBA00023098"/>
    </source>
</evidence>
<dbReference type="GO" id="GO:0016042">
    <property type="term" value="P:lipid catabolic process"/>
    <property type="evidence" value="ECO:0007669"/>
    <property type="project" value="UniProtKB-KW"/>
</dbReference>
<dbReference type="AlphaFoldDB" id="A0A9R0HWC4"/>
<evidence type="ECO:0000256" key="8">
    <source>
        <dbReference type="SAM" id="Phobius"/>
    </source>
</evidence>
<dbReference type="Pfam" id="PF00657">
    <property type="entry name" value="Lipase_GDSL"/>
    <property type="match status" value="1"/>
</dbReference>
<evidence type="ECO:0000313" key="9">
    <source>
        <dbReference type="Proteomes" id="UP000813463"/>
    </source>
</evidence>
<evidence type="ECO:0000256" key="2">
    <source>
        <dbReference type="ARBA" id="ARBA00008668"/>
    </source>
</evidence>
<keyword evidence="6" id="KW-0442">Lipid degradation</keyword>
<keyword evidence="9" id="KW-1185">Reference proteome</keyword>
<organism evidence="9 10">
    <name type="scientific">Spinacia oleracea</name>
    <name type="common">Spinach</name>
    <dbReference type="NCBI Taxonomy" id="3562"/>
    <lineage>
        <taxon>Eukaryota</taxon>
        <taxon>Viridiplantae</taxon>
        <taxon>Streptophyta</taxon>
        <taxon>Embryophyta</taxon>
        <taxon>Tracheophyta</taxon>
        <taxon>Spermatophyta</taxon>
        <taxon>Magnoliopsida</taxon>
        <taxon>eudicotyledons</taxon>
        <taxon>Gunneridae</taxon>
        <taxon>Pentapetalae</taxon>
        <taxon>Caryophyllales</taxon>
        <taxon>Chenopodiaceae</taxon>
        <taxon>Chenopodioideae</taxon>
        <taxon>Anserineae</taxon>
        <taxon>Spinacia</taxon>
    </lineage>
</organism>
<keyword evidence="7" id="KW-0443">Lipid metabolism</keyword>
<dbReference type="GO" id="GO:0005576">
    <property type="term" value="C:extracellular region"/>
    <property type="evidence" value="ECO:0007669"/>
    <property type="project" value="UniProtKB-SubCell"/>
</dbReference>
<keyword evidence="3" id="KW-0964">Secreted</keyword>
<sequence length="397" mass="44448">MWPSCYTFSNSHLSFFFSWVYKNTQFPCENKIKSCVFSSQIKKMLFFYILLIFSSIFSAKCSPTPLVPALYVFGDSLFDSGNNNWLPTLAKADYYPYGLNFPGSIPTGRFTNGKTVVDFIADYLGVPYPPPRVSLLRPKSYMGYNYASGSCGILPETGKFIGECLNLDEQMKMFEGTVKEQLASKLKAPNELSQYLAKSIFIFSVGNNDYINTYFGLVQTRQRYNPQQFAQLLSDKLSLKLQKLYNLGARKIVVFELGPIGCIPSIVRGSRLNGRCDENINQAVSLFNTQLGLLLKNLTSTLQESHFIIGQAHGLGYDAIINPTKYGLRDSSNPCCKAWGNGTFSCIPQLTPCSAPDEHYFWDGYHLTQATCSVVASHCIYGSDVCLPMNIQQLVRV</sequence>
<reference evidence="9" key="1">
    <citation type="journal article" date="2021" name="Nat. Commun.">
        <title>Genomic analyses provide insights into spinach domestication and the genetic basis of agronomic traits.</title>
        <authorList>
            <person name="Cai X."/>
            <person name="Sun X."/>
            <person name="Xu C."/>
            <person name="Sun H."/>
            <person name="Wang X."/>
            <person name="Ge C."/>
            <person name="Zhang Z."/>
            <person name="Wang Q."/>
            <person name="Fei Z."/>
            <person name="Jiao C."/>
            <person name="Wang Q."/>
        </authorList>
    </citation>
    <scope>NUCLEOTIDE SEQUENCE [LARGE SCALE GENOMIC DNA]</scope>
    <source>
        <strain evidence="9">cv. Varoflay</strain>
    </source>
</reference>
<evidence type="ECO:0000256" key="1">
    <source>
        <dbReference type="ARBA" id="ARBA00004613"/>
    </source>
</evidence>
<evidence type="ECO:0000313" key="10">
    <source>
        <dbReference type="RefSeq" id="XP_021838243.2"/>
    </source>
</evidence>
<evidence type="ECO:0000256" key="4">
    <source>
        <dbReference type="ARBA" id="ARBA00022729"/>
    </source>
</evidence>
<evidence type="ECO:0000256" key="6">
    <source>
        <dbReference type="ARBA" id="ARBA00022963"/>
    </source>
</evidence>
<evidence type="ECO:0000256" key="3">
    <source>
        <dbReference type="ARBA" id="ARBA00022525"/>
    </source>
</evidence>
<dbReference type="GO" id="GO:0016788">
    <property type="term" value="F:hydrolase activity, acting on ester bonds"/>
    <property type="evidence" value="ECO:0007669"/>
    <property type="project" value="InterPro"/>
</dbReference>
<comment type="similarity">
    <text evidence="2">Belongs to the 'GDSL' lipolytic enzyme family.</text>
</comment>
<name>A0A9R0HWC4_SPIOL</name>
<dbReference type="Gene3D" id="3.40.50.1110">
    <property type="entry name" value="SGNH hydrolase"/>
    <property type="match status" value="1"/>
</dbReference>
<protein>
    <submittedName>
        <fullName evidence="10">GDSL esterase/lipase 7</fullName>
    </submittedName>
</protein>
<keyword evidence="8" id="KW-1133">Transmembrane helix</keyword>
<keyword evidence="5" id="KW-0378">Hydrolase</keyword>
<reference evidence="10" key="2">
    <citation type="submission" date="2025-08" db="UniProtKB">
        <authorList>
            <consortium name="RefSeq"/>
        </authorList>
    </citation>
    <scope>IDENTIFICATION</scope>
    <source>
        <tissue evidence="10">Leaf</tissue>
    </source>
</reference>
<dbReference type="KEGG" id="soe:110777981"/>
<dbReference type="InterPro" id="IPR051238">
    <property type="entry name" value="GDSL_esterase/lipase"/>
</dbReference>
<dbReference type="RefSeq" id="XP_021838243.2">
    <property type="nucleotide sequence ID" value="XM_021982551.2"/>
</dbReference>